<comment type="similarity">
    <text evidence="9">Belongs to the DHHC palmitoyltransferase family. PFA5 subfamily.</text>
</comment>
<keyword evidence="5 11" id="KW-0472">Membrane</keyword>
<keyword evidence="8 11" id="KW-0012">Acyltransferase</keyword>
<dbReference type="Proteomes" id="UP001219355">
    <property type="component" value="Chromosome 1"/>
</dbReference>
<evidence type="ECO:0000256" key="2">
    <source>
        <dbReference type="ARBA" id="ARBA00022679"/>
    </source>
</evidence>
<evidence type="ECO:0000256" key="3">
    <source>
        <dbReference type="ARBA" id="ARBA00022692"/>
    </source>
</evidence>
<sequence>MEATSLQGHYAVRFASPAIIAELADPDLLYGVVDYLIHPPSGHGAPRPRRGLAIGLLIVFSFLLLTLTASYIRVLSTILLNPGYLPRGNQWAELQANNPECEEEKRKRKRGRDRERTPQRDTIAQWSRSVGPENGKVEKSPYPIDAYGLESFYCKDVFVCEQDGRPRWCSTCCQWKTDRAHHGSEVDRCVRKLDHFCPWVGGVICENSFKFFIQFLFYAFLFTTFSVIVLAIFIAERRRNVRVLSTFQFPVLSSN</sequence>
<feature type="transmembrane region" description="Helical" evidence="11">
    <location>
        <begin position="52"/>
        <end position="72"/>
    </location>
</feature>
<dbReference type="InterPro" id="IPR039859">
    <property type="entry name" value="PFA4/ZDH16/20/ERF2-like"/>
</dbReference>
<feature type="transmembrane region" description="Helical" evidence="11">
    <location>
        <begin position="215"/>
        <end position="235"/>
    </location>
</feature>
<evidence type="ECO:0000256" key="7">
    <source>
        <dbReference type="ARBA" id="ARBA00023288"/>
    </source>
</evidence>
<keyword evidence="7" id="KW-0449">Lipoprotein</keyword>
<evidence type="ECO:0000256" key="10">
    <source>
        <dbReference type="ARBA" id="ARBA00048048"/>
    </source>
</evidence>
<proteinExistence type="inferred from homology"/>
<name>A0AAF0DCW4_9EURO</name>
<dbReference type="EMBL" id="CP120627">
    <property type="protein sequence ID" value="WEW55958.1"/>
    <property type="molecule type" value="Genomic_DNA"/>
</dbReference>
<evidence type="ECO:0000313" key="15">
    <source>
        <dbReference type="Proteomes" id="UP001219355"/>
    </source>
</evidence>
<organism evidence="14 15">
    <name type="scientific">Emydomyces testavorans</name>
    <dbReference type="NCBI Taxonomy" id="2070801"/>
    <lineage>
        <taxon>Eukaryota</taxon>
        <taxon>Fungi</taxon>
        <taxon>Dikarya</taxon>
        <taxon>Ascomycota</taxon>
        <taxon>Pezizomycotina</taxon>
        <taxon>Eurotiomycetes</taxon>
        <taxon>Eurotiomycetidae</taxon>
        <taxon>Onygenales</taxon>
        <taxon>Nannizziopsiaceae</taxon>
        <taxon>Emydomyces</taxon>
    </lineage>
</organism>
<dbReference type="PANTHER" id="PTHR22883:SF23">
    <property type="entry name" value="PALMITOYLTRANSFERASE ZDHHC6"/>
    <property type="match status" value="1"/>
</dbReference>
<accession>A0AAF0DCW4</accession>
<dbReference type="GO" id="GO:0005794">
    <property type="term" value="C:Golgi apparatus"/>
    <property type="evidence" value="ECO:0007669"/>
    <property type="project" value="TreeGrafter"/>
</dbReference>
<dbReference type="GO" id="GO:0019706">
    <property type="term" value="F:protein-cysteine S-palmitoyltransferase activity"/>
    <property type="evidence" value="ECO:0007669"/>
    <property type="project" value="UniProtKB-EC"/>
</dbReference>
<keyword evidence="15" id="KW-1185">Reference proteome</keyword>
<protein>
    <recommendedName>
        <fullName evidence="11">Palmitoyltransferase</fullName>
        <ecNumber evidence="11">2.3.1.225</ecNumber>
    </recommendedName>
</protein>
<keyword evidence="6" id="KW-0564">Palmitate</keyword>
<dbReference type="GO" id="GO:0016020">
    <property type="term" value="C:membrane"/>
    <property type="evidence" value="ECO:0007669"/>
    <property type="project" value="UniProtKB-SubCell"/>
</dbReference>
<dbReference type="EC" id="2.3.1.225" evidence="11"/>
<evidence type="ECO:0000256" key="1">
    <source>
        <dbReference type="ARBA" id="ARBA00004141"/>
    </source>
</evidence>
<evidence type="ECO:0000259" key="13">
    <source>
        <dbReference type="Pfam" id="PF01529"/>
    </source>
</evidence>
<evidence type="ECO:0000256" key="6">
    <source>
        <dbReference type="ARBA" id="ARBA00023139"/>
    </source>
</evidence>
<keyword evidence="3 11" id="KW-0812">Transmembrane</keyword>
<dbReference type="PROSITE" id="PS50216">
    <property type="entry name" value="DHHC"/>
    <property type="match status" value="1"/>
</dbReference>
<dbReference type="Pfam" id="PF01529">
    <property type="entry name" value="DHHC"/>
    <property type="match status" value="1"/>
</dbReference>
<evidence type="ECO:0000256" key="12">
    <source>
        <dbReference type="SAM" id="MobiDB-lite"/>
    </source>
</evidence>
<comment type="domain">
    <text evidence="11">The DHHC domain is required for palmitoyltransferase activity.</text>
</comment>
<dbReference type="InterPro" id="IPR001594">
    <property type="entry name" value="Palmitoyltrfase_DHHC"/>
</dbReference>
<comment type="subcellular location">
    <subcellularLocation>
        <location evidence="1">Membrane</location>
        <topology evidence="1">Multi-pass membrane protein</topology>
    </subcellularLocation>
</comment>
<feature type="domain" description="Palmitoyltransferase DHHC" evidence="13">
    <location>
        <begin position="165"/>
        <end position="240"/>
    </location>
</feature>
<dbReference type="AlphaFoldDB" id="A0AAF0DCW4"/>
<dbReference type="GO" id="GO:0005783">
    <property type="term" value="C:endoplasmic reticulum"/>
    <property type="evidence" value="ECO:0007669"/>
    <property type="project" value="TreeGrafter"/>
</dbReference>
<evidence type="ECO:0000256" key="4">
    <source>
        <dbReference type="ARBA" id="ARBA00022989"/>
    </source>
</evidence>
<gene>
    <name evidence="14" type="primary">pfa5</name>
    <name evidence="14" type="ORF">PRK78_001393</name>
</gene>
<comment type="catalytic activity">
    <reaction evidence="10 11">
        <text>L-cysteinyl-[protein] + hexadecanoyl-CoA = S-hexadecanoyl-L-cysteinyl-[protein] + CoA</text>
        <dbReference type="Rhea" id="RHEA:36683"/>
        <dbReference type="Rhea" id="RHEA-COMP:10131"/>
        <dbReference type="Rhea" id="RHEA-COMP:11032"/>
        <dbReference type="ChEBI" id="CHEBI:29950"/>
        <dbReference type="ChEBI" id="CHEBI:57287"/>
        <dbReference type="ChEBI" id="CHEBI:57379"/>
        <dbReference type="ChEBI" id="CHEBI:74151"/>
        <dbReference type="EC" id="2.3.1.225"/>
    </reaction>
</comment>
<evidence type="ECO:0000256" key="8">
    <source>
        <dbReference type="ARBA" id="ARBA00023315"/>
    </source>
</evidence>
<feature type="region of interest" description="Disordered" evidence="12">
    <location>
        <begin position="96"/>
        <end position="125"/>
    </location>
</feature>
<reference evidence="14" key="1">
    <citation type="submission" date="2023-03" db="EMBL/GenBank/DDBJ databases">
        <title>Emydomyces testavorans Genome Sequence.</title>
        <authorList>
            <person name="Hoyer L."/>
        </authorList>
    </citation>
    <scope>NUCLEOTIDE SEQUENCE</scope>
    <source>
        <strain evidence="14">16-2883</strain>
    </source>
</reference>
<keyword evidence="4 11" id="KW-1133">Transmembrane helix</keyword>
<dbReference type="GO" id="GO:0006612">
    <property type="term" value="P:protein targeting to membrane"/>
    <property type="evidence" value="ECO:0007669"/>
    <property type="project" value="TreeGrafter"/>
</dbReference>
<evidence type="ECO:0000313" key="14">
    <source>
        <dbReference type="EMBL" id="WEW55958.1"/>
    </source>
</evidence>
<evidence type="ECO:0000256" key="11">
    <source>
        <dbReference type="RuleBase" id="RU079119"/>
    </source>
</evidence>
<evidence type="ECO:0000256" key="9">
    <source>
        <dbReference type="ARBA" id="ARBA00038298"/>
    </source>
</evidence>
<keyword evidence="2 11" id="KW-0808">Transferase</keyword>
<evidence type="ECO:0000256" key="5">
    <source>
        <dbReference type="ARBA" id="ARBA00023136"/>
    </source>
</evidence>
<dbReference type="PANTHER" id="PTHR22883">
    <property type="entry name" value="ZINC FINGER DHHC DOMAIN CONTAINING PROTEIN"/>
    <property type="match status" value="1"/>
</dbReference>